<dbReference type="InterPro" id="IPR015940">
    <property type="entry name" value="UBA"/>
</dbReference>
<dbReference type="OrthoDB" id="49605at2759"/>
<name>A0A836CEA9_9STRA</name>
<feature type="domain" description="UBA" evidence="2">
    <location>
        <begin position="523"/>
        <end position="570"/>
    </location>
</feature>
<comment type="caution">
    <text evidence="5">The sequence shown here is derived from an EMBL/GenBank/DDBJ whole genome shotgun (WGS) entry which is preliminary data.</text>
</comment>
<dbReference type="Pfam" id="PF08325">
    <property type="entry name" value="WLM"/>
    <property type="match status" value="1"/>
</dbReference>
<dbReference type="InterPro" id="IPR029071">
    <property type="entry name" value="Ubiquitin-like_domsf"/>
</dbReference>
<evidence type="ECO:0000259" key="4">
    <source>
        <dbReference type="PROSITE" id="PS51397"/>
    </source>
</evidence>
<dbReference type="PROSITE" id="PS50053">
    <property type="entry name" value="UBIQUITIN_2"/>
    <property type="match status" value="1"/>
</dbReference>
<sequence>MEESKQESSARGLVQLDVAWKGSTISLQVQPDWTVQLLKEHLEQRTAVPVLNQKLVWKGKTLKEPYDSLEETGVLVPGRAKLMLIGSTAADVVAVSQPAPHVRVRDDLTGEEVVPKGYVKVPLGVGGTDPRDRSPYVFERVQALRGLPRQAEAQAILEELAADRGTCYNALPGLPRQAEAQAILEGLAANRGVRAVMAKHKWTVGLLTELYPEGKHKWTVGLLTELYPEGKVGVSETCLMGLNENRGQTIRLRVRTDDLQGFRKPLSMLKVLYHELAHNVYGDHDNDFYMLMRQIEREANELDFAQSAGRTVSGARSVHRAEGPQSVHRAEGPQSGGYVLVREAFAGGAQRLGGDSAGLARVLTAREMAAQARITSAALLRLTPEEEEVEHACGCHNAKPHSQTAPPVDVATQSVSTVITATPPPPPLSLPLLAAEDAALPMHASDAAGAAGALGGSNARQQPHSPGPREDLQMRDHMHGEGAGSADGDAMNVEVYGAAETAAVAPAAAAPDATGAFLSGVASMDVETFVPPLSSLNELLSMGFEEAAAHRALADSGGDLAAAVQTLLLPPQQQQEDAAATAAAVAAAAAAAGVASGDPGGAASDSAAAAQPHMSREAQLRAAAAAVAAGGREPAAAALDLLISMIQMVMDNPGQARFRRVRLANPRLQRTLLHSPAALQVLSAAGWERKGDELVLTRDDVGLLWAAKSLLQAHREALEESR</sequence>
<dbReference type="PANTHER" id="PTHR47796">
    <property type="entry name" value="ZINC METALLOPROTEINASE-LIKE PROTEIN"/>
    <property type="match status" value="1"/>
</dbReference>
<dbReference type="InterPro" id="IPR018997">
    <property type="entry name" value="PUB_domain"/>
</dbReference>
<reference evidence="5" key="1">
    <citation type="submission" date="2021-02" db="EMBL/GenBank/DDBJ databases">
        <title>First Annotated Genome of the Yellow-green Alga Tribonema minus.</title>
        <authorList>
            <person name="Mahan K.M."/>
        </authorList>
    </citation>
    <scope>NUCLEOTIDE SEQUENCE</scope>
    <source>
        <strain evidence="5">UTEX B ZZ1240</strain>
    </source>
</reference>
<feature type="compositionally biased region" description="Basic and acidic residues" evidence="1">
    <location>
        <begin position="467"/>
        <end position="480"/>
    </location>
</feature>
<dbReference type="Pfam" id="PF09409">
    <property type="entry name" value="PUB"/>
    <property type="match status" value="1"/>
</dbReference>
<dbReference type="Pfam" id="PF00240">
    <property type="entry name" value="ubiquitin"/>
    <property type="match status" value="1"/>
</dbReference>
<accession>A0A836CEA9</accession>
<keyword evidence="6" id="KW-1185">Reference proteome</keyword>
<protein>
    <submittedName>
        <fullName evidence="5">WLM domain-containing protein</fullName>
    </submittedName>
</protein>
<dbReference type="Proteomes" id="UP000664859">
    <property type="component" value="Unassembled WGS sequence"/>
</dbReference>
<dbReference type="Pfam" id="PF00627">
    <property type="entry name" value="UBA"/>
    <property type="match status" value="1"/>
</dbReference>
<dbReference type="InterPro" id="IPR009060">
    <property type="entry name" value="UBA-like_sf"/>
</dbReference>
<dbReference type="SUPFAM" id="SSF143503">
    <property type="entry name" value="PUG domain-like"/>
    <property type="match status" value="1"/>
</dbReference>
<evidence type="ECO:0000259" key="3">
    <source>
        <dbReference type="PROSITE" id="PS50053"/>
    </source>
</evidence>
<dbReference type="InterPro" id="IPR000626">
    <property type="entry name" value="Ubiquitin-like_dom"/>
</dbReference>
<evidence type="ECO:0000256" key="1">
    <source>
        <dbReference type="SAM" id="MobiDB-lite"/>
    </source>
</evidence>
<dbReference type="Gene3D" id="1.20.58.2190">
    <property type="match status" value="1"/>
</dbReference>
<feature type="compositionally biased region" description="Low complexity" evidence="1">
    <location>
        <begin position="448"/>
        <end position="459"/>
    </location>
</feature>
<evidence type="ECO:0000313" key="5">
    <source>
        <dbReference type="EMBL" id="KAG5181988.1"/>
    </source>
</evidence>
<organism evidence="5 6">
    <name type="scientific">Tribonema minus</name>
    <dbReference type="NCBI Taxonomy" id="303371"/>
    <lineage>
        <taxon>Eukaryota</taxon>
        <taxon>Sar</taxon>
        <taxon>Stramenopiles</taxon>
        <taxon>Ochrophyta</taxon>
        <taxon>PX clade</taxon>
        <taxon>Xanthophyceae</taxon>
        <taxon>Tribonematales</taxon>
        <taxon>Tribonemataceae</taxon>
        <taxon>Tribonema</taxon>
    </lineage>
</organism>
<dbReference type="SUPFAM" id="SSF54236">
    <property type="entry name" value="Ubiquitin-like"/>
    <property type="match status" value="1"/>
</dbReference>
<dbReference type="InterPro" id="IPR036339">
    <property type="entry name" value="PUB-like_dom_sf"/>
</dbReference>
<proteinExistence type="predicted"/>
<dbReference type="CDD" id="cd14270">
    <property type="entry name" value="UBA"/>
    <property type="match status" value="1"/>
</dbReference>
<dbReference type="Gene3D" id="3.10.20.90">
    <property type="entry name" value="Phosphatidylinositol 3-kinase Catalytic Subunit, Chain A, domain 1"/>
    <property type="match status" value="1"/>
</dbReference>
<gene>
    <name evidence="5" type="ORF">JKP88DRAFT_349077</name>
</gene>
<dbReference type="SMART" id="SM00165">
    <property type="entry name" value="UBA"/>
    <property type="match status" value="1"/>
</dbReference>
<dbReference type="PROSITE" id="PS51397">
    <property type="entry name" value="WLM"/>
    <property type="match status" value="1"/>
</dbReference>
<dbReference type="InterPro" id="IPR013536">
    <property type="entry name" value="WLM_dom"/>
</dbReference>
<dbReference type="AlphaFoldDB" id="A0A836CEA9"/>
<dbReference type="SUPFAM" id="SSF46934">
    <property type="entry name" value="UBA-like"/>
    <property type="match status" value="1"/>
</dbReference>
<dbReference type="PANTHER" id="PTHR47796:SF1">
    <property type="entry name" value="OS08G0500800 PROTEIN"/>
    <property type="match status" value="1"/>
</dbReference>
<feature type="domain" description="WLM" evidence="4">
    <location>
        <begin position="148"/>
        <end position="378"/>
    </location>
</feature>
<dbReference type="PROSITE" id="PS50030">
    <property type="entry name" value="UBA"/>
    <property type="match status" value="1"/>
</dbReference>
<feature type="region of interest" description="Disordered" evidence="1">
    <location>
        <begin position="448"/>
        <end position="488"/>
    </location>
</feature>
<evidence type="ECO:0000259" key="2">
    <source>
        <dbReference type="PROSITE" id="PS50030"/>
    </source>
</evidence>
<feature type="domain" description="Ubiquitin-like" evidence="3">
    <location>
        <begin position="14"/>
        <end position="74"/>
    </location>
</feature>
<dbReference type="EMBL" id="JAFCMP010000279">
    <property type="protein sequence ID" value="KAG5181988.1"/>
    <property type="molecule type" value="Genomic_DNA"/>
</dbReference>
<dbReference type="SMART" id="SM00213">
    <property type="entry name" value="UBQ"/>
    <property type="match status" value="1"/>
</dbReference>
<evidence type="ECO:0000313" key="6">
    <source>
        <dbReference type="Proteomes" id="UP000664859"/>
    </source>
</evidence>
<dbReference type="Gene3D" id="1.10.8.10">
    <property type="entry name" value="DNA helicase RuvA subunit, C-terminal domain"/>
    <property type="match status" value="1"/>
</dbReference>